<dbReference type="InterPro" id="IPR029068">
    <property type="entry name" value="Glyas_Bleomycin-R_OHBP_Dase"/>
</dbReference>
<name>A0A0F7FS25_9ACTN</name>
<evidence type="ECO:0000259" key="1">
    <source>
        <dbReference type="PROSITE" id="PS51819"/>
    </source>
</evidence>
<dbReference type="CDD" id="cd06587">
    <property type="entry name" value="VOC"/>
    <property type="match status" value="1"/>
</dbReference>
<dbReference type="HOGENOM" id="CLU_108054_2_1_11"/>
<evidence type="ECO:0000313" key="3">
    <source>
        <dbReference type="Proteomes" id="UP000034034"/>
    </source>
</evidence>
<sequence length="127" mass="14336">MIATLQCTVIDCPDPMALARFYGSILGWELDDSSPPWVTLTDAATRRKIAFQYAPDHQPPRWPNPSHPQQMHLDFDVPTREDVLRAEEEVLALGARFLHDSGGQTRGFRVYEDPAGHPFCLCYGQLP</sequence>
<dbReference type="KEGG" id="sxi:SXIM_09480"/>
<dbReference type="STRING" id="408015.SXIM_09480"/>
<feature type="domain" description="VOC" evidence="1">
    <location>
        <begin position="4"/>
        <end position="124"/>
    </location>
</feature>
<gene>
    <name evidence="2" type="ORF">SXIM_09480</name>
</gene>
<dbReference type="PANTHER" id="PTHR35908:SF1">
    <property type="entry name" value="CONSERVED PROTEIN"/>
    <property type="match status" value="1"/>
</dbReference>
<dbReference type="GO" id="GO:0051213">
    <property type="term" value="F:dioxygenase activity"/>
    <property type="evidence" value="ECO:0007669"/>
    <property type="project" value="UniProtKB-KW"/>
</dbReference>
<dbReference type="EMBL" id="CP009922">
    <property type="protein sequence ID" value="AKG42332.1"/>
    <property type="molecule type" value="Genomic_DNA"/>
</dbReference>
<dbReference type="Pfam" id="PF18029">
    <property type="entry name" value="Glyoxalase_6"/>
    <property type="match status" value="1"/>
</dbReference>
<protein>
    <submittedName>
        <fullName evidence="2">Glyoxalase/bleomycin resistance protein/dioxygenase</fullName>
    </submittedName>
</protein>
<keyword evidence="3" id="KW-1185">Reference proteome</keyword>
<dbReference type="RefSeq" id="WP_030734122.1">
    <property type="nucleotide sequence ID" value="NZ_CP009922.3"/>
</dbReference>
<dbReference type="SUPFAM" id="SSF54593">
    <property type="entry name" value="Glyoxalase/Bleomycin resistance protein/Dihydroxybiphenyl dioxygenase"/>
    <property type="match status" value="1"/>
</dbReference>
<dbReference type="InterPro" id="IPR037523">
    <property type="entry name" value="VOC_core"/>
</dbReference>
<dbReference type="PATRIC" id="fig|408015.6.peg.977"/>
<organism evidence="2 3">
    <name type="scientific">Streptomyces xiamenensis</name>
    <dbReference type="NCBI Taxonomy" id="408015"/>
    <lineage>
        <taxon>Bacteria</taxon>
        <taxon>Bacillati</taxon>
        <taxon>Actinomycetota</taxon>
        <taxon>Actinomycetes</taxon>
        <taxon>Kitasatosporales</taxon>
        <taxon>Streptomycetaceae</taxon>
        <taxon>Streptomyces</taxon>
    </lineage>
</organism>
<dbReference type="PROSITE" id="PS51819">
    <property type="entry name" value="VOC"/>
    <property type="match status" value="1"/>
</dbReference>
<dbReference type="Gene3D" id="3.10.180.10">
    <property type="entry name" value="2,3-Dihydroxybiphenyl 1,2-Dioxygenase, domain 1"/>
    <property type="match status" value="1"/>
</dbReference>
<evidence type="ECO:0000313" key="2">
    <source>
        <dbReference type="EMBL" id="AKG42332.1"/>
    </source>
</evidence>
<proteinExistence type="predicted"/>
<dbReference type="PANTHER" id="PTHR35908">
    <property type="entry name" value="HYPOTHETICAL FUSION PROTEIN"/>
    <property type="match status" value="1"/>
</dbReference>
<accession>A0A0F7FS25</accession>
<dbReference type="AlphaFoldDB" id="A0A0F7FS25"/>
<dbReference type="Proteomes" id="UP000034034">
    <property type="component" value="Chromosome"/>
</dbReference>
<reference evidence="2" key="1">
    <citation type="submission" date="2019-08" db="EMBL/GenBank/DDBJ databases">
        <title>Complete genome sequence of a mangrove-derived Streptomyces xiamenensis.</title>
        <authorList>
            <person name="Xu J."/>
        </authorList>
    </citation>
    <scope>NUCLEOTIDE SEQUENCE</scope>
    <source>
        <strain evidence="2">318</strain>
    </source>
</reference>
<dbReference type="InterPro" id="IPR041581">
    <property type="entry name" value="Glyoxalase_6"/>
</dbReference>